<dbReference type="InterPro" id="IPR000014">
    <property type="entry name" value="PAS"/>
</dbReference>
<dbReference type="SMART" id="SM00086">
    <property type="entry name" value="PAC"/>
    <property type="match status" value="1"/>
</dbReference>
<keyword evidence="5" id="KW-0418">Kinase</keyword>
<dbReference type="InterPro" id="IPR000700">
    <property type="entry name" value="PAS-assoc_C"/>
</dbReference>
<dbReference type="SMART" id="SM00388">
    <property type="entry name" value="HisKA"/>
    <property type="match status" value="1"/>
</dbReference>
<dbReference type="Gene3D" id="3.30.565.10">
    <property type="entry name" value="Histidine kinase-like ATPase, C-terminal domain"/>
    <property type="match status" value="1"/>
</dbReference>
<dbReference type="AlphaFoldDB" id="A0A9X5E3P7"/>
<dbReference type="InterPro" id="IPR003661">
    <property type="entry name" value="HisK_dim/P_dom"/>
</dbReference>
<sequence length="548" mass="61736">MQPGAEQDGVSVASEYQNQRVLEVLSSLSYRTGELSGYLQEIAQGVSELIRLDWSTITLCRDGFERVIASTIDIGEAAERVYSLHGTLTGTVIATGVSLVVEDTQTCTDYGEAPAGYQAYLGVPLRTPVGEVIGTICSFQRQPRHFSAAEIRLAEIFAERAATAIDNYQMYQQQQQMNQQLQVEIEERRATEKMLRESEERLRQIAENMHQVLWMYSHDRQPIYISPAFEQIWQRSCESWYANPQIWQDTIHPEDRQRVDAAFQQTMEFSEEYRIVRPDGSVRIIFDQAFPIWDAAGQIYRLAGIAEDITERKQAQQEMVKAIASLAEVGELAATIVHELRNPLTTVLMGLNAFKRIDLPPTAKERLDLSLDEAERIRNLLNEILLYAKPQVLQFAQLELNSFIAGILPSLRTMPSAMRRRIEFFPTPTPIEVLADANKLKQVFINLVDNACEAVKDDEVISWQVELEETAKRVKIYICNGGDCIPPEILPKLTKPFYTTKLSGTGLGLSIVKRIVEAHGGEFAIASSTAEGTIVSVQLPVIDYSRNT</sequence>
<dbReference type="InterPro" id="IPR035965">
    <property type="entry name" value="PAS-like_dom_sf"/>
</dbReference>
<evidence type="ECO:0000259" key="10">
    <source>
        <dbReference type="PROSITE" id="PS50113"/>
    </source>
</evidence>
<evidence type="ECO:0000259" key="9">
    <source>
        <dbReference type="PROSITE" id="PS50112"/>
    </source>
</evidence>
<dbReference type="PANTHER" id="PTHR43304">
    <property type="entry name" value="PHYTOCHROME-LIKE PROTEIN CPH1"/>
    <property type="match status" value="1"/>
</dbReference>
<feature type="domain" description="Histidine kinase" evidence="8">
    <location>
        <begin position="335"/>
        <end position="543"/>
    </location>
</feature>
<dbReference type="InterPro" id="IPR036097">
    <property type="entry name" value="HisK_dim/P_sf"/>
</dbReference>
<keyword evidence="3" id="KW-0597">Phosphoprotein</keyword>
<gene>
    <name evidence="11" type="ORF">QH73_0006005</name>
</gene>
<dbReference type="EMBL" id="JTJC03000001">
    <property type="protein sequence ID" value="NHC34218.1"/>
    <property type="molecule type" value="Genomic_DNA"/>
</dbReference>
<keyword evidence="7" id="KW-0175">Coiled coil</keyword>
<dbReference type="RefSeq" id="WP_039715608.1">
    <property type="nucleotide sequence ID" value="NZ_JTJC03000001.1"/>
</dbReference>
<dbReference type="CDD" id="cd00082">
    <property type="entry name" value="HisKA"/>
    <property type="match status" value="1"/>
</dbReference>
<dbReference type="PANTHER" id="PTHR43304:SF1">
    <property type="entry name" value="PAC DOMAIN-CONTAINING PROTEIN"/>
    <property type="match status" value="1"/>
</dbReference>
<dbReference type="EC" id="2.7.13.3" evidence="2"/>
<dbReference type="InterPro" id="IPR029016">
    <property type="entry name" value="GAF-like_dom_sf"/>
</dbReference>
<keyword evidence="4" id="KW-0808">Transferase</keyword>
<dbReference type="PROSITE" id="PS50109">
    <property type="entry name" value="HIS_KIN"/>
    <property type="match status" value="1"/>
</dbReference>
<dbReference type="InterPro" id="IPR013655">
    <property type="entry name" value="PAS_fold_3"/>
</dbReference>
<dbReference type="InterPro" id="IPR036890">
    <property type="entry name" value="HATPase_C_sf"/>
</dbReference>
<organism evidence="11 12">
    <name type="scientific">Scytonema millei VB511283</name>
    <dbReference type="NCBI Taxonomy" id="1245923"/>
    <lineage>
        <taxon>Bacteria</taxon>
        <taxon>Bacillati</taxon>
        <taxon>Cyanobacteriota</taxon>
        <taxon>Cyanophyceae</taxon>
        <taxon>Nostocales</taxon>
        <taxon>Scytonemataceae</taxon>
        <taxon>Scytonema</taxon>
    </lineage>
</organism>
<dbReference type="PROSITE" id="PS50112">
    <property type="entry name" value="PAS"/>
    <property type="match status" value="1"/>
</dbReference>
<reference evidence="11 12" key="1">
    <citation type="journal article" date="2015" name="Genome Announc.">
        <title>Draft Genome Sequence of the Terrestrial Cyanobacterium Scytonema millei VB511283, Isolated from Eastern India.</title>
        <authorList>
            <person name="Sen D."/>
            <person name="Chandrababunaidu M.M."/>
            <person name="Singh D."/>
            <person name="Sanghi N."/>
            <person name="Ghorai A."/>
            <person name="Mishra G.P."/>
            <person name="Madduluri M."/>
            <person name="Adhikary S.P."/>
            <person name="Tripathy S."/>
        </authorList>
    </citation>
    <scope>NUCLEOTIDE SEQUENCE [LARGE SCALE GENOMIC DNA]</scope>
    <source>
        <strain evidence="11 12">VB511283</strain>
    </source>
</reference>
<dbReference type="Gene3D" id="3.30.450.40">
    <property type="match status" value="1"/>
</dbReference>
<evidence type="ECO:0000256" key="1">
    <source>
        <dbReference type="ARBA" id="ARBA00000085"/>
    </source>
</evidence>
<dbReference type="Pfam" id="PF00512">
    <property type="entry name" value="HisKA"/>
    <property type="match status" value="1"/>
</dbReference>
<evidence type="ECO:0000256" key="7">
    <source>
        <dbReference type="SAM" id="Coils"/>
    </source>
</evidence>
<feature type="coiled-coil region" evidence="7">
    <location>
        <begin position="171"/>
        <end position="208"/>
    </location>
</feature>
<evidence type="ECO:0000256" key="6">
    <source>
        <dbReference type="ARBA" id="ARBA00023012"/>
    </source>
</evidence>
<keyword evidence="12" id="KW-1185">Reference proteome</keyword>
<dbReference type="Gene3D" id="2.10.70.100">
    <property type="match status" value="1"/>
</dbReference>
<dbReference type="InterPro" id="IPR003594">
    <property type="entry name" value="HATPase_dom"/>
</dbReference>
<dbReference type="SUPFAM" id="SSF55874">
    <property type="entry name" value="ATPase domain of HSP90 chaperone/DNA topoisomerase II/histidine kinase"/>
    <property type="match status" value="1"/>
</dbReference>
<dbReference type="SUPFAM" id="SSF55781">
    <property type="entry name" value="GAF domain-like"/>
    <property type="match status" value="1"/>
</dbReference>
<accession>A0A9X5E3P7</accession>
<evidence type="ECO:0000256" key="5">
    <source>
        <dbReference type="ARBA" id="ARBA00022777"/>
    </source>
</evidence>
<dbReference type="SMART" id="SM00387">
    <property type="entry name" value="HATPase_c"/>
    <property type="match status" value="1"/>
</dbReference>
<dbReference type="PROSITE" id="PS50113">
    <property type="entry name" value="PAC"/>
    <property type="match status" value="1"/>
</dbReference>
<dbReference type="SUPFAM" id="SSF47384">
    <property type="entry name" value="Homodimeric domain of signal transducing histidine kinase"/>
    <property type="match status" value="1"/>
</dbReference>
<dbReference type="InterPro" id="IPR003018">
    <property type="entry name" value="GAF"/>
</dbReference>
<name>A0A9X5E3P7_9CYAN</name>
<dbReference type="GO" id="GO:0000155">
    <property type="term" value="F:phosphorelay sensor kinase activity"/>
    <property type="evidence" value="ECO:0007669"/>
    <property type="project" value="InterPro"/>
</dbReference>
<evidence type="ECO:0000256" key="4">
    <source>
        <dbReference type="ARBA" id="ARBA00022679"/>
    </source>
</evidence>
<dbReference type="Gene3D" id="1.10.287.130">
    <property type="match status" value="1"/>
</dbReference>
<dbReference type="Proteomes" id="UP000031532">
    <property type="component" value="Unassembled WGS sequence"/>
</dbReference>
<feature type="domain" description="PAS" evidence="9">
    <location>
        <begin position="198"/>
        <end position="270"/>
    </location>
</feature>
<comment type="caution">
    <text evidence="11">The sequence shown here is derived from an EMBL/GenBank/DDBJ whole genome shotgun (WGS) entry which is preliminary data.</text>
</comment>
<dbReference type="OrthoDB" id="9815750at2"/>
<dbReference type="Pfam" id="PF01590">
    <property type="entry name" value="GAF"/>
    <property type="match status" value="1"/>
</dbReference>
<comment type="catalytic activity">
    <reaction evidence="1">
        <text>ATP + protein L-histidine = ADP + protein N-phospho-L-histidine.</text>
        <dbReference type="EC" id="2.7.13.3"/>
    </reaction>
</comment>
<feature type="domain" description="PAC" evidence="10">
    <location>
        <begin position="269"/>
        <end position="321"/>
    </location>
</feature>
<dbReference type="SUPFAM" id="SSF55785">
    <property type="entry name" value="PYP-like sensor domain (PAS domain)"/>
    <property type="match status" value="1"/>
</dbReference>
<evidence type="ECO:0000259" key="8">
    <source>
        <dbReference type="PROSITE" id="PS50109"/>
    </source>
</evidence>
<evidence type="ECO:0000256" key="2">
    <source>
        <dbReference type="ARBA" id="ARBA00012438"/>
    </source>
</evidence>
<dbReference type="InterPro" id="IPR005467">
    <property type="entry name" value="His_kinase_dom"/>
</dbReference>
<evidence type="ECO:0000313" key="11">
    <source>
        <dbReference type="EMBL" id="NHC34218.1"/>
    </source>
</evidence>
<dbReference type="CDD" id="cd00075">
    <property type="entry name" value="HATPase"/>
    <property type="match status" value="1"/>
</dbReference>
<dbReference type="InterPro" id="IPR052162">
    <property type="entry name" value="Sensor_kinase/Photoreceptor"/>
</dbReference>
<dbReference type="InterPro" id="IPR004358">
    <property type="entry name" value="Sig_transdc_His_kin-like_C"/>
</dbReference>
<dbReference type="SMART" id="SM00065">
    <property type="entry name" value="GAF"/>
    <property type="match status" value="1"/>
</dbReference>
<dbReference type="NCBIfam" id="TIGR00229">
    <property type="entry name" value="sensory_box"/>
    <property type="match status" value="1"/>
</dbReference>
<dbReference type="PRINTS" id="PR00344">
    <property type="entry name" value="BCTRLSENSOR"/>
</dbReference>
<dbReference type="SMART" id="SM00091">
    <property type="entry name" value="PAS"/>
    <property type="match status" value="1"/>
</dbReference>
<evidence type="ECO:0000256" key="3">
    <source>
        <dbReference type="ARBA" id="ARBA00022553"/>
    </source>
</evidence>
<evidence type="ECO:0000313" key="12">
    <source>
        <dbReference type="Proteomes" id="UP000031532"/>
    </source>
</evidence>
<proteinExistence type="predicted"/>
<protein>
    <recommendedName>
        <fullName evidence="2">histidine kinase</fullName>
        <ecNumber evidence="2">2.7.13.3</ecNumber>
    </recommendedName>
</protein>
<dbReference type="InterPro" id="IPR001610">
    <property type="entry name" value="PAC"/>
</dbReference>
<dbReference type="Pfam" id="PF02518">
    <property type="entry name" value="HATPase_c"/>
    <property type="match status" value="1"/>
</dbReference>
<dbReference type="CDD" id="cd00130">
    <property type="entry name" value="PAS"/>
    <property type="match status" value="1"/>
</dbReference>
<dbReference type="Pfam" id="PF08447">
    <property type="entry name" value="PAS_3"/>
    <property type="match status" value="1"/>
</dbReference>
<dbReference type="Gene3D" id="3.30.450.20">
    <property type="entry name" value="PAS domain"/>
    <property type="match status" value="1"/>
</dbReference>
<keyword evidence="6" id="KW-0902">Two-component regulatory system</keyword>